<gene>
    <name evidence="1" type="ORF">E5358_06745</name>
</gene>
<evidence type="ECO:0000313" key="1">
    <source>
        <dbReference type="EMBL" id="TGX82463.1"/>
    </source>
</evidence>
<name>A0AC61QQH9_9BACT</name>
<organism evidence="1 2">
    <name type="scientific">Palleniella muris</name>
    <dbReference type="NCBI Taxonomy" id="3038145"/>
    <lineage>
        <taxon>Bacteria</taxon>
        <taxon>Pseudomonadati</taxon>
        <taxon>Bacteroidota</taxon>
        <taxon>Bacteroidia</taxon>
        <taxon>Bacteroidales</taxon>
        <taxon>Prevotellaceae</taxon>
        <taxon>Palleniella</taxon>
    </lineage>
</organism>
<dbReference type="Proteomes" id="UP000308886">
    <property type="component" value="Unassembled WGS sequence"/>
</dbReference>
<keyword evidence="2" id="KW-1185">Reference proteome</keyword>
<comment type="caution">
    <text evidence="1">The sequence shown here is derived from an EMBL/GenBank/DDBJ whole genome shotgun (WGS) entry which is preliminary data.</text>
</comment>
<protein>
    <submittedName>
        <fullName evidence="1">Uncharacterized protein</fullName>
    </submittedName>
</protein>
<proteinExistence type="predicted"/>
<sequence length="119" mass="14016">MINRAWENSGFFKNEDNVHPDSYSKQESLFSVVKRYCAGDVIKTIFSLFPTQPALYKKKTKWYPNPQFWHANYCFFTKKPYTLIFQVLDGKTIHTKKTQLLFSSKQSMQLCKAKGRAIF</sequence>
<dbReference type="EMBL" id="SRZC01000009">
    <property type="protein sequence ID" value="TGX82463.1"/>
    <property type="molecule type" value="Genomic_DNA"/>
</dbReference>
<reference evidence="1" key="1">
    <citation type="submission" date="2019-04" db="EMBL/GenBank/DDBJ databases">
        <title>Microbes associate with the intestines of laboratory mice.</title>
        <authorList>
            <person name="Navarre W."/>
            <person name="Wong E."/>
            <person name="Huang K."/>
            <person name="Tropini C."/>
            <person name="Ng K."/>
            <person name="Yu B."/>
        </authorList>
    </citation>
    <scope>NUCLEOTIDE SEQUENCE</scope>
    <source>
        <strain evidence="1">NM73_A23</strain>
    </source>
</reference>
<accession>A0AC61QQH9</accession>
<evidence type="ECO:0000313" key="2">
    <source>
        <dbReference type="Proteomes" id="UP000308886"/>
    </source>
</evidence>